<organism evidence="2">
    <name type="scientific">Serpula lacrymans var. lacrymans (strain S7.3)</name>
    <name type="common">Dry rot fungus</name>
    <dbReference type="NCBI Taxonomy" id="936435"/>
    <lineage>
        <taxon>Eukaryota</taxon>
        <taxon>Fungi</taxon>
        <taxon>Dikarya</taxon>
        <taxon>Basidiomycota</taxon>
        <taxon>Agaricomycotina</taxon>
        <taxon>Agaricomycetes</taxon>
        <taxon>Agaricomycetidae</taxon>
        <taxon>Boletales</taxon>
        <taxon>Coniophorineae</taxon>
        <taxon>Serpulaceae</taxon>
        <taxon>Serpula</taxon>
    </lineage>
</organism>
<dbReference type="InParanoid" id="F8PJ11"/>
<name>F8PJ11_SERL3</name>
<dbReference type="OrthoDB" id="2790258at2759"/>
<keyword evidence="2" id="KW-1185">Reference proteome</keyword>
<reference evidence="2" key="1">
    <citation type="journal article" date="2011" name="Science">
        <title>The plant cell wall-decomposing machinery underlies the functional diversity of forest fungi.</title>
        <authorList>
            <person name="Eastwood D.C."/>
            <person name="Floudas D."/>
            <person name="Binder M."/>
            <person name="Majcherczyk A."/>
            <person name="Schneider P."/>
            <person name="Aerts A."/>
            <person name="Asiegbu F.O."/>
            <person name="Baker S.E."/>
            <person name="Barry K."/>
            <person name="Bendiksby M."/>
            <person name="Blumentritt M."/>
            <person name="Coutinho P.M."/>
            <person name="Cullen D."/>
            <person name="de Vries R.P."/>
            <person name="Gathman A."/>
            <person name="Goodell B."/>
            <person name="Henrissat B."/>
            <person name="Ihrmark K."/>
            <person name="Kauserud H."/>
            <person name="Kohler A."/>
            <person name="LaButti K."/>
            <person name="Lapidus A."/>
            <person name="Lavin J.L."/>
            <person name="Lee Y.-H."/>
            <person name="Lindquist E."/>
            <person name="Lilly W."/>
            <person name="Lucas S."/>
            <person name="Morin E."/>
            <person name="Murat C."/>
            <person name="Oguiza J.A."/>
            <person name="Park J."/>
            <person name="Pisabarro A.G."/>
            <person name="Riley R."/>
            <person name="Rosling A."/>
            <person name="Salamov A."/>
            <person name="Schmidt O."/>
            <person name="Schmutz J."/>
            <person name="Skrede I."/>
            <person name="Stenlid J."/>
            <person name="Wiebenga A."/>
            <person name="Xie X."/>
            <person name="Kuees U."/>
            <person name="Hibbett D.S."/>
            <person name="Hoffmeister D."/>
            <person name="Hoegberg N."/>
            <person name="Martin F."/>
            <person name="Grigoriev I.V."/>
            <person name="Watkinson S.C."/>
        </authorList>
    </citation>
    <scope>NUCLEOTIDE SEQUENCE [LARGE SCALE GENOMIC DNA]</scope>
    <source>
        <strain evidence="2">strain S7.3</strain>
    </source>
</reference>
<dbReference type="InterPro" id="IPR012337">
    <property type="entry name" value="RNaseH-like_sf"/>
</dbReference>
<dbReference type="EMBL" id="GL945475">
    <property type="protein sequence ID" value="EGO03172.1"/>
    <property type="molecule type" value="Genomic_DNA"/>
</dbReference>
<dbReference type="Proteomes" id="UP000008063">
    <property type="component" value="Unassembled WGS sequence"/>
</dbReference>
<accession>F8PJ11</accession>
<dbReference type="HOGENOM" id="CLU_680002_0_0_1"/>
<evidence type="ECO:0000313" key="1">
    <source>
        <dbReference type="EMBL" id="EGO03172.1"/>
    </source>
</evidence>
<dbReference type="AlphaFoldDB" id="F8PJ11"/>
<dbReference type="STRING" id="936435.F8PJ11"/>
<gene>
    <name evidence="1" type="ORF">SERLA73DRAFT_149578</name>
</gene>
<evidence type="ECO:0000313" key="2">
    <source>
        <dbReference type="Proteomes" id="UP000008063"/>
    </source>
</evidence>
<proteinExistence type="predicted"/>
<protein>
    <recommendedName>
        <fullName evidence="3">HAT C-terminal dimerisation domain-containing protein</fullName>
    </recommendedName>
</protein>
<sequence>MTRKGLQDREVVNGLALASDRTAVDASGIQSRGGCSGLGDMGSQESHAHPEFSIRAFYEHLVNFIVADDQLHELIIEAWQNCFMLLKDDMTHAVGQIFSHYIVREEATQGLHSKAALIAFHCLKGNHSGKALARTIRHLLDRAGITVNRMYNHKRYLGQRKDEFRNLILAGDKRNWFKETPTRKAEKLPAVELLWDVRTRLRELKLDFEIILMVPHIAQQVMSGESMPLLGGCIPMLETVTTQWETLAENSPRLSIFTSIALKWANKYYQQVDNTSAYILAMLIMPTIQFSWISKHWENCYIRQAKSTILDTMREHKSSQLQASEPQELSQSTSSLAYMSLADTYGISDMQMGRKQGTAPTAHSVEEEYNVYALAPLSFWFVTFVQADGKVFPTLFAIAMDYLPI</sequence>
<dbReference type="SUPFAM" id="SSF53098">
    <property type="entry name" value="Ribonuclease H-like"/>
    <property type="match status" value="1"/>
</dbReference>
<evidence type="ECO:0008006" key="3">
    <source>
        <dbReference type="Google" id="ProtNLM"/>
    </source>
</evidence>